<name>A3IIA6_9CHRO</name>
<dbReference type="Proteomes" id="UP000003781">
    <property type="component" value="Unassembled WGS sequence"/>
</dbReference>
<proteinExistence type="predicted"/>
<dbReference type="EMBL" id="AAXW01000002">
    <property type="protein sequence ID" value="EAZ93538.1"/>
    <property type="molecule type" value="Genomic_DNA"/>
</dbReference>
<gene>
    <name evidence="1" type="ORF">CY0110_17122</name>
</gene>
<comment type="caution">
    <text evidence="1">The sequence shown here is derived from an EMBL/GenBank/DDBJ whole genome shotgun (WGS) entry which is preliminary data.</text>
</comment>
<dbReference type="AlphaFoldDB" id="A3IIA6"/>
<keyword evidence="2" id="KW-1185">Reference proteome</keyword>
<reference evidence="1 2" key="1">
    <citation type="submission" date="2007-03" db="EMBL/GenBank/DDBJ databases">
        <authorList>
            <person name="Stal L."/>
            <person name="Ferriera S."/>
            <person name="Johnson J."/>
            <person name="Kravitz S."/>
            <person name="Beeson K."/>
            <person name="Sutton G."/>
            <person name="Rogers Y.-H."/>
            <person name="Friedman R."/>
            <person name="Frazier M."/>
            <person name="Venter J.C."/>
        </authorList>
    </citation>
    <scope>NUCLEOTIDE SEQUENCE [LARGE SCALE GENOMIC DNA]</scope>
    <source>
        <strain evidence="1 2">CCY0110</strain>
    </source>
</reference>
<sequence length="77" mass="8797">MYDEDPNQAFTVRELLQDGYKMCKKIADNSNNDNNDSLENLAEDAIRSGLGLGREDSEESQDDVEMMRLAERYLCDS</sequence>
<organism evidence="1 2">
    <name type="scientific">Crocosphaera chwakensis CCY0110</name>
    <dbReference type="NCBI Taxonomy" id="391612"/>
    <lineage>
        <taxon>Bacteria</taxon>
        <taxon>Bacillati</taxon>
        <taxon>Cyanobacteriota</taxon>
        <taxon>Cyanophyceae</taxon>
        <taxon>Oscillatoriophycideae</taxon>
        <taxon>Chroococcales</taxon>
        <taxon>Aphanothecaceae</taxon>
        <taxon>Crocosphaera</taxon>
        <taxon>Crocosphaera chwakensis</taxon>
    </lineage>
</organism>
<protein>
    <submittedName>
        <fullName evidence="1">Uncharacterized protein</fullName>
    </submittedName>
</protein>
<accession>A3IIA6</accession>
<dbReference type="eggNOG" id="ENOG5031UVG">
    <property type="taxonomic scope" value="Bacteria"/>
</dbReference>
<evidence type="ECO:0000313" key="2">
    <source>
        <dbReference type="Proteomes" id="UP000003781"/>
    </source>
</evidence>
<evidence type="ECO:0000313" key="1">
    <source>
        <dbReference type="EMBL" id="EAZ93538.1"/>
    </source>
</evidence>